<reference evidence="3 4" key="1">
    <citation type="submission" date="2011-11" db="EMBL/GenBank/DDBJ databases">
        <title>Improved High-Quality Draft sequence of Beggiatoa alba B18lD.</title>
        <authorList>
            <consortium name="US DOE Joint Genome Institute"/>
            <person name="Lucas S."/>
            <person name="Han J."/>
            <person name="Lapidus A."/>
            <person name="Cheng J.-F."/>
            <person name="Goodwin L."/>
            <person name="Pitluck S."/>
            <person name="Peters L."/>
            <person name="Mikhailova N."/>
            <person name="Held B."/>
            <person name="Detter J.C."/>
            <person name="Han C."/>
            <person name="Tapia R."/>
            <person name="Land M."/>
            <person name="Hauser L."/>
            <person name="Kyrpides N."/>
            <person name="Ivanova N."/>
            <person name="Pagani I."/>
            <person name="Samuel K."/>
            <person name="Teske A."/>
            <person name="Mueller J."/>
            <person name="Woyke T."/>
        </authorList>
    </citation>
    <scope>NUCLEOTIDE SEQUENCE [LARGE SCALE GENOMIC DNA]</scope>
    <source>
        <strain evidence="3 4">B18LD</strain>
    </source>
</reference>
<keyword evidence="1" id="KW-0665">Pyrimidine biosynthesis</keyword>
<dbReference type="STRING" id="395493.BegalDRAFT_0990"/>
<dbReference type="AlphaFoldDB" id="I3CE51"/>
<accession>I3CE51</accession>
<dbReference type="PANTHER" id="PTHR43668">
    <property type="entry name" value="ALLANTOINASE"/>
    <property type="match status" value="1"/>
</dbReference>
<evidence type="ECO:0000313" key="4">
    <source>
        <dbReference type="Proteomes" id="UP000005744"/>
    </source>
</evidence>
<dbReference type="CDD" id="cd01317">
    <property type="entry name" value="DHOase_IIa"/>
    <property type="match status" value="1"/>
</dbReference>
<dbReference type="GO" id="GO:0006221">
    <property type="term" value="P:pyrimidine nucleotide biosynthetic process"/>
    <property type="evidence" value="ECO:0007669"/>
    <property type="project" value="UniProtKB-KW"/>
</dbReference>
<dbReference type="GO" id="GO:0004151">
    <property type="term" value="F:dihydroorotase activity"/>
    <property type="evidence" value="ECO:0007669"/>
    <property type="project" value="InterPro"/>
</dbReference>
<dbReference type="HOGENOM" id="CLU_015572_1_0_6"/>
<dbReference type="NCBIfam" id="TIGR00857">
    <property type="entry name" value="pyrC_multi"/>
    <property type="match status" value="1"/>
</dbReference>
<dbReference type="RefSeq" id="WP_002684249.1">
    <property type="nucleotide sequence ID" value="NZ_JH600070.1"/>
</dbReference>
<dbReference type="Proteomes" id="UP000005744">
    <property type="component" value="Unassembled WGS sequence"/>
</dbReference>
<dbReference type="GO" id="GO:0046872">
    <property type="term" value="F:metal ion binding"/>
    <property type="evidence" value="ECO:0007669"/>
    <property type="project" value="InterPro"/>
</dbReference>
<dbReference type="SUPFAM" id="SSF51338">
    <property type="entry name" value="Composite domain of metallo-dependent hydrolases"/>
    <property type="match status" value="1"/>
</dbReference>
<protein>
    <submittedName>
        <fullName evidence="3">Dihydroorotase, multifunctional complex type</fullName>
    </submittedName>
</protein>
<dbReference type="SUPFAM" id="SSF51556">
    <property type="entry name" value="Metallo-dependent hydrolases"/>
    <property type="match status" value="1"/>
</dbReference>
<dbReference type="EMBL" id="JH600070">
    <property type="protein sequence ID" value="EIJ41894.1"/>
    <property type="molecule type" value="Genomic_DNA"/>
</dbReference>
<dbReference type="InterPro" id="IPR050138">
    <property type="entry name" value="DHOase/Allantoinase_Hydrolase"/>
</dbReference>
<dbReference type="NCBIfam" id="NF005791">
    <property type="entry name" value="PRK07627.1"/>
    <property type="match status" value="1"/>
</dbReference>
<dbReference type="InterPro" id="IPR011059">
    <property type="entry name" value="Metal-dep_hydrolase_composite"/>
</dbReference>
<dbReference type="Pfam" id="PF12890">
    <property type="entry name" value="DHOase"/>
    <property type="match status" value="1"/>
</dbReference>
<evidence type="ECO:0000259" key="2">
    <source>
        <dbReference type="Pfam" id="PF12890"/>
    </source>
</evidence>
<dbReference type="Gene3D" id="3.20.20.140">
    <property type="entry name" value="Metal-dependent hydrolases"/>
    <property type="match status" value="1"/>
</dbReference>
<dbReference type="InterPro" id="IPR032466">
    <property type="entry name" value="Metal_Hydrolase"/>
</dbReference>
<proteinExistence type="predicted"/>
<dbReference type="OrthoDB" id="5687299at2"/>
<dbReference type="GO" id="GO:0006145">
    <property type="term" value="P:purine nucleobase catabolic process"/>
    <property type="evidence" value="ECO:0007669"/>
    <property type="project" value="TreeGrafter"/>
</dbReference>
<dbReference type="Gene3D" id="2.30.40.10">
    <property type="entry name" value="Urease, subunit C, domain 1"/>
    <property type="match status" value="1"/>
</dbReference>
<name>I3CE51_9GAMM</name>
<organism evidence="3 4">
    <name type="scientific">Beggiatoa alba B18LD</name>
    <dbReference type="NCBI Taxonomy" id="395493"/>
    <lineage>
        <taxon>Bacteria</taxon>
        <taxon>Pseudomonadati</taxon>
        <taxon>Pseudomonadota</taxon>
        <taxon>Gammaproteobacteria</taxon>
        <taxon>Thiotrichales</taxon>
        <taxon>Thiotrichaceae</taxon>
        <taxon>Beggiatoa</taxon>
    </lineage>
</organism>
<feature type="domain" description="Dihydroorotase catalytic" evidence="2">
    <location>
        <begin position="54"/>
        <end position="238"/>
    </location>
</feature>
<evidence type="ECO:0000256" key="1">
    <source>
        <dbReference type="ARBA" id="ARBA00022975"/>
    </source>
</evidence>
<dbReference type="PANTHER" id="PTHR43668:SF2">
    <property type="entry name" value="ALLANTOINASE"/>
    <property type="match status" value="1"/>
</dbReference>
<dbReference type="InterPro" id="IPR024403">
    <property type="entry name" value="DHOase_cat"/>
</dbReference>
<sequence>MTAKFSLKGGRVLDPATQLDQITDVHIAEGKIVAIGDAPAYFSADWELDVSQHLVCPGLVDLSVRLREPGAEHKGTIISETRAAACNGITTLCCPPDTNPVIDTPAVAELLQKRAEEAGMAKVLPLAALTQSLAGQHLASMGDLKEAGCIGVSNASLPVENTEVLRHAMEYAATHDMTIFLQAQDAWLGRAGCMHEGAYSVRLGLAGIPEEAEIIDVARCLLLIELTGVKAHFCRLTSARAVAMIAEARERGLSVTADVSAHHLFLTDLDIGEYNSQCHVHPPLRSERDKIGLRQGLLNGAIQAICSDHQPHEADAKLSPFVSTAAGISSLDSLLPLCLQLARDLEVDYLTMLNWVTVQPARILGITAGTLTVNQPADICVINPQLEWTLTLDTMHSIGRNSPFLGWSFLGKVVHTVIDGRLVSSVN</sequence>
<dbReference type="InterPro" id="IPR004722">
    <property type="entry name" value="DHOase"/>
</dbReference>
<gene>
    <name evidence="3" type="ORF">BegalDRAFT_0990</name>
</gene>
<dbReference type="GO" id="GO:0005737">
    <property type="term" value="C:cytoplasm"/>
    <property type="evidence" value="ECO:0007669"/>
    <property type="project" value="TreeGrafter"/>
</dbReference>
<dbReference type="eggNOG" id="COG0044">
    <property type="taxonomic scope" value="Bacteria"/>
</dbReference>
<keyword evidence="4" id="KW-1185">Reference proteome</keyword>
<evidence type="ECO:0000313" key="3">
    <source>
        <dbReference type="EMBL" id="EIJ41894.1"/>
    </source>
</evidence>
<dbReference type="GO" id="GO:0004038">
    <property type="term" value="F:allantoinase activity"/>
    <property type="evidence" value="ECO:0007669"/>
    <property type="project" value="TreeGrafter"/>
</dbReference>